<dbReference type="GO" id="GO:0016597">
    <property type="term" value="F:amino acid binding"/>
    <property type="evidence" value="ECO:0007669"/>
    <property type="project" value="InterPro"/>
</dbReference>
<feature type="compositionally biased region" description="Basic and acidic residues" evidence="2">
    <location>
        <begin position="42"/>
        <end position="52"/>
    </location>
</feature>
<dbReference type="InterPro" id="IPR006132">
    <property type="entry name" value="Asp/Orn_carbamoyltranf_P-bd"/>
</dbReference>
<dbReference type="InParanoid" id="B0X0V7"/>
<dbReference type="KEGG" id="cqu:CpipJ_CPIJ011888"/>
<feature type="region of interest" description="Disordered" evidence="2">
    <location>
        <begin position="37"/>
        <end position="109"/>
    </location>
</feature>
<feature type="region of interest" description="Disordered" evidence="2">
    <location>
        <begin position="516"/>
        <end position="538"/>
    </location>
</feature>
<evidence type="ECO:0000259" key="3">
    <source>
        <dbReference type="Pfam" id="PF02729"/>
    </source>
</evidence>
<dbReference type="GO" id="GO:0006520">
    <property type="term" value="P:amino acid metabolic process"/>
    <property type="evidence" value="ECO:0007669"/>
    <property type="project" value="InterPro"/>
</dbReference>
<sequence>MWYHTNLRSFKNFKYSRSSMTNAFGVVKNITKNNMESSVLEKSAREECEKRASRGKRSSADSNSNMDRAGEEVDEVPPKRQSLPRATNSLSPEVTAPPPVVPAKRTKAKNGFEKGHVAEKLEAVTEEDGERLFQDRWRGLDEVEQNCPGVSASTFQSWRLISTRAVSSATTRSRRSPASHSGEQSVVTHRFRPFRQRASFCEISSQHSRGTSRSKREKDSDNPSPGLEMILPLLLTTFNENRLSLEDLIAKFYKNPKRNFGLPEQPNTYVEDDFNVEWIIPEVPPHYKTRWSSYYGKDVLLQAANLTPKERTMAGKHVLSEKQLNEIFNVAQKMRASITKDHRWTTRCAKIMASVFYEVSARTSCSVTGQCNVSEVAGYQPRGRLRITDLHGRNEHLRQEGRGQHLRNGYSDVVVLRHPEPGAVSKVAHHCRKPLINAGDGIGEHPTQSLLDIFTIREEIGTVNGLTIIIVGDLKHNRTVLSRTRFYSGAAHLPALIDTAIVKPLGLAVTDKTTTGLTNKNSSFEKTTTGQNNYRIDK</sequence>
<protein>
    <submittedName>
        <fullName evidence="4 5">Carbamoyl-phosphate synthase large chain</fullName>
    </submittedName>
</protein>
<dbReference type="Proteomes" id="UP000002320">
    <property type="component" value="Unassembled WGS sequence"/>
</dbReference>
<dbReference type="Pfam" id="PF02729">
    <property type="entry name" value="OTCace_N"/>
    <property type="match status" value="1"/>
</dbReference>
<dbReference type="eggNOG" id="KOG0370">
    <property type="taxonomic scope" value="Eukaryota"/>
</dbReference>
<dbReference type="GO" id="GO:0016743">
    <property type="term" value="F:carboxyl- or carbamoyltransferase activity"/>
    <property type="evidence" value="ECO:0007669"/>
    <property type="project" value="InterPro"/>
</dbReference>
<dbReference type="SUPFAM" id="SSF53671">
    <property type="entry name" value="Aspartate/ornithine carbamoyltransferase"/>
    <property type="match status" value="1"/>
</dbReference>
<dbReference type="OrthoDB" id="434at2759"/>
<feature type="domain" description="Aspartate/ornithine carbamoyltransferase carbamoyl-P binding" evidence="3">
    <location>
        <begin position="318"/>
        <end position="458"/>
    </location>
</feature>
<dbReference type="VEuPathDB" id="VectorBase:CQUJHB016215"/>
<dbReference type="EnsemblMetazoa" id="CPIJ011888-RA">
    <property type="protein sequence ID" value="CPIJ011888-PA"/>
    <property type="gene ID" value="CPIJ011888"/>
</dbReference>
<evidence type="ECO:0000256" key="2">
    <source>
        <dbReference type="SAM" id="MobiDB-lite"/>
    </source>
</evidence>
<organism>
    <name type="scientific">Culex quinquefasciatus</name>
    <name type="common">Southern house mosquito</name>
    <name type="synonym">Culex pungens</name>
    <dbReference type="NCBI Taxonomy" id="7176"/>
    <lineage>
        <taxon>Eukaryota</taxon>
        <taxon>Metazoa</taxon>
        <taxon>Ecdysozoa</taxon>
        <taxon>Arthropoda</taxon>
        <taxon>Hexapoda</taxon>
        <taxon>Insecta</taxon>
        <taxon>Pterygota</taxon>
        <taxon>Neoptera</taxon>
        <taxon>Endopterygota</taxon>
        <taxon>Diptera</taxon>
        <taxon>Nematocera</taxon>
        <taxon>Culicoidea</taxon>
        <taxon>Culicidae</taxon>
        <taxon>Culicinae</taxon>
        <taxon>Culicini</taxon>
        <taxon>Culex</taxon>
        <taxon>Culex</taxon>
    </lineage>
</organism>
<evidence type="ECO:0000313" key="4">
    <source>
        <dbReference type="EMBL" id="EDS38349.1"/>
    </source>
</evidence>
<evidence type="ECO:0000313" key="6">
    <source>
        <dbReference type="Proteomes" id="UP000002320"/>
    </source>
</evidence>
<reference evidence="5" key="2">
    <citation type="submission" date="2020-05" db="UniProtKB">
        <authorList>
            <consortium name="EnsemblMetazoa"/>
        </authorList>
    </citation>
    <scope>IDENTIFICATION</scope>
    <source>
        <strain evidence="5">JHB</strain>
    </source>
</reference>
<dbReference type="Gene3D" id="3.40.50.1370">
    <property type="entry name" value="Aspartate/ornithine carbamoyltransferase"/>
    <property type="match status" value="2"/>
</dbReference>
<feature type="region of interest" description="Disordered" evidence="2">
    <location>
        <begin position="203"/>
        <end position="226"/>
    </location>
</feature>
<name>B0X0V7_CULQU</name>
<dbReference type="PRINTS" id="PR00101">
    <property type="entry name" value="ATCASE"/>
</dbReference>
<dbReference type="STRING" id="7176.B0X0V7"/>
<dbReference type="SUPFAM" id="SSF51556">
    <property type="entry name" value="Metallo-dependent hydrolases"/>
    <property type="match status" value="1"/>
</dbReference>
<keyword evidence="6" id="KW-1185">Reference proteome</keyword>
<dbReference type="HOGENOM" id="CLU_506483_0_0_1"/>
<dbReference type="Gene3D" id="3.20.20.140">
    <property type="entry name" value="Metal-dependent hydrolases"/>
    <property type="match status" value="1"/>
</dbReference>
<keyword evidence="1" id="KW-0808">Transferase</keyword>
<evidence type="ECO:0000313" key="5">
    <source>
        <dbReference type="EnsemblMetazoa" id="CPIJ011888-PA"/>
    </source>
</evidence>
<dbReference type="EMBL" id="DS232246">
    <property type="protein sequence ID" value="EDS38349.1"/>
    <property type="molecule type" value="Genomic_DNA"/>
</dbReference>
<dbReference type="VEuPathDB" id="VectorBase:CPIJ011888"/>
<accession>B0X0V7</accession>
<gene>
    <name evidence="5" type="primary">6046011</name>
    <name evidence="4" type="ORF">CpipJ_CPIJ011888</name>
</gene>
<dbReference type="InterPro" id="IPR036901">
    <property type="entry name" value="Asp/Orn_carbamoylTrfase_sf"/>
</dbReference>
<dbReference type="PANTHER" id="PTHR45753">
    <property type="entry name" value="ORNITHINE CARBAMOYLTRANSFERASE, MITOCHONDRIAL"/>
    <property type="match status" value="1"/>
</dbReference>
<dbReference type="AlphaFoldDB" id="B0X0V7"/>
<dbReference type="InterPro" id="IPR032466">
    <property type="entry name" value="Metal_Hydrolase"/>
</dbReference>
<proteinExistence type="predicted"/>
<evidence type="ECO:0000256" key="1">
    <source>
        <dbReference type="ARBA" id="ARBA00022679"/>
    </source>
</evidence>
<dbReference type="VEuPathDB" id="VectorBase:CQUJHB006119"/>
<feature type="region of interest" description="Disordered" evidence="2">
    <location>
        <begin position="168"/>
        <end position="188"/>
    </location>
</feature>
<reference evidence="4" key="1">
    <citation type="submission" date="2007-03" db="EMBL/GenBank/DDBJ databases">
        <title>Annotation of Culex pipiens quinquefasciatus.</title>
        <authorList>
            <consortium name="The Broad Institute Genome Sequencing Platform"/>
            <person name="Atkinson P.W."/>
            <person name="Hemingway J."/>
            <person name="Christensen B.M."/>
            <person name="Higgs S."/>
            <person name="Kodira C."/>
            <person name="Hannick L."/>
            <person name="Megy K."/>
            <person name="O'Leary S."/>
            <person name="Pearson M."/>
            <person name="Haas B.J."/>
            <person name="Mauceli E."/>
            <person name="Wortman J.R."/>
            <person name="Lee N.H."/>
            <person name="Guigo R."/>
            <person name="Stanke M."/>
            <person name="Alvarado L."/>
            <person name="Amedeo P."/>
            <person name="Antoine C.H."/>
            <person name="Arensburger P."/>
            <person name="Bidwell S.L."/>
            <person name="Crawford M."/>
            <person name="Camaro F."/>
            <person name="Devon K."/>
            <person name="Engels R."/>
            <person name="Hammond M."/>
            <person name="Howarth C."/>
            <person name="Koehrsen M."/>
            <person name="Lawson D."/>
            <person name="Montgomery P."/>
            <person name="Nene V."/>
            <person name="Nusbaum C."/>
            <person name="Puiu D."/>
            <person name="Romero-Severson J."/>
            <person name="Severson D.W."/>
            <person name="Shumway M."/>
            <person name="Sisk P."/>
            <person name="Stolte C."/>
            <person name="Zeng Q."/>
            <person name="Eisenstadt E."/>
            <person name="Fraser-Liggett C."/>
            <person name="Strausberg R."/>
            <person name="Galagan J."/>
            <person name="Birren B."/>
            <person name="Collins F.H."/>
        </authorList>
    </citation>
    <scope>NUCLEOTIDE SEQUENCE [LARGE SCALE GENOMIC DNA]</scope>
    <source>
        <strain evidence="4">JHB</strain>
    </source>
</reference>
<dbReference type="PANTHER" id="PTHR45753:SF6">
    <property type="entry name" value="ASPARTATE CARBAMOYLTRANSFERASE"/>
    <property type="match status" value="1"/>
</dbReference>